<dbReference type="Proteomes" id="UP001147653">
    <property type="component" value="Unassembled WGS sequence"/>
</dbReference>
<feature type="domain" description="AB hydrolase-1" evidence="3">
    <location>
        <begin position="74"/>
        <end position="248"/>
    </location>
</feature>
<evidence type="ECO:0000256" key="2">
    <source>
        <dbReference type="ARBA" id="ARBA00038115"/>
    </source>
</evidence>
<comment type="similarity">
    <text evidence="2">Belongs to the AB hydrolase superfamily. FUS2 hydrolase family.</text>
</comment>
<dbReference type="GO" id="GO:0052689">
    <property type="term" value="F:carboxylic ester hydrolase activity"/>
    <property type="evidence" value="ECO:0007669"/>
    <property type="project" value="UniProtKB-ARBA"/>
</dbReference>
<keyword evidence="1 4" id="KW-0378">Hydrolase</keyword>
<dbReference type="InterPro" id="IPR000073">
    <property type="entry name" value="AB_hydrolase_1"/>
</dbReference>
<dbReference type="EMBL" id="JAPDDP010000013">
    <property type="protein sequence ID" value="MDA0180492.1"/>
    <property type="molecule type" value="Genomic_DNA"/>
</dbReference>
<dbReference type="Gene3D" id="3.40.50.1820">
    <property type="entry name" value="alpha/beta hydrolase"/>
    <property type="match status" value="1"/>
</dbReference>
<dbReference type="PANTHER" id="PTHR22946:SF9">
    <property type="entry name" value="POLYKETIDE TRANSFERASE AF380"/>
    <property type="match status" value="1"/>
</dbReference>
<evidence type="ECO:0000256" key="1">
    <source>
        <dbReference type="ARBA" id="ARBA00022801"/>
    </source>
</evidence>
<dbReference type="RefSeq" id="WP_270024804.1">
    <property type="nucleotide sequence ID" value="NZ_JAPDDP010000013.1"/>
</dbReference>
<dbReference type="InterPro" id="IPR029058">
    <property type="entry name" value="AB_hydrolase_fold"/>
</dbReference>
<dbReference type="PANTHER" id="PTHR22946">
    <property type="entry name" value="DIENELACTONE HYDROLASE DOMAIN-CONTAINING PROTEIN-RELATED"/>
    <property type="match status" value="1"/>
</dbReference>
<evidence type="ECO:0000313" key="5">
    <source>
        <dbReference type="Proteomes" id="UP001147653"/>
    </source>
</evidence>
<evidence type="ECO:0000259" key="3">
    <source>
        <dbReference type="Pfam" id="PF12697"/>
    </source>
</evidence>
<evidence type="ECO:0000313" key="4">
    <source>
        <dbReference type="EMBL" id="MDA0180492.1"/>
    </source>
</evidence>
<dbReference type="InterPro" id="IPR050261">
    <property type="entry name" value="FrsA_esterase"/>
</dbReference>
<proteinExistence type="inferred from homology"/>
<accession>A0A9X3NEW5</accession>
<reference evidence="4" key="1">
    <citation type="submission" date="2022-10" db="EMBL/GenBank/DDBJ databases">
        <title>The WGS of Solirubrobacter phytolaccae KCTC 29190.</title>
        <authorList>
            <person name="Jiang Z."/>
        </authorList>
    </citation>
    <scope>NUCLEOTIDE SEQUENCE</scope>
    <source>
        <strain evidence="4">KCTC 29190</strain>
    </source>
</reference>
<dbReference type="Pfam" id="PF12697">
    <property type="entry name" value="Abhydrolase_6"/>
    <property type="match status" value="1"/>
</dbReference>
<dbReference type="AlphaFoldDB" id="A0A9X3NEW5"/>
<name>A0A9X3NEW5_9ACTN</name>
<comment type="caution">
    <text evidence="4">The sequence shown here is derived from an EMBL/GenBank/DDBJ whole genome shotgun (WGS) entry which is preliminary data.</text>
</comment>
<gene>
    <name evidence="4" type="ORF">OJ997_09320</name>
</gene>
<dbReference type="SUPFAM" id="SSF53474">
    <property type="entry name" value="alpha/beta-Hydrolases"/>
    <property type="match status" value="1"/>
</dbReference>
<organism evidence="4 5">
    <name type="scientific">Solirubrobacter phytolaccae</name>
    <dbReference type="NCBI Taxonomy" id="1404360"/>
    <lineage>
        <taxon>Bacteria</taxon>
        <taxon>Bacillati</taxon>
        <taxon>Actinomycetota</taxon>
        <taxon>Thermoleophilia</taxon>
        <taxon>Solirubrobacterales</taxon>
        <taxon>Solirubrobacteraceae</taxon>
        <taxon>Solirubrobacter</taxon>
    </lineage>
</organism>
<sequence length="304" mass="32730">MTTTATRPRGAASAGPLKPMILTKLMLAGRRAPLHTTPAAVGLEYEDVRFTSVDGLDLRGWFIPSGLSAPGPVVVFIHGWLWNRLGNVGGQVPLADKDVEFLPATRALHAAGYHVLLFDLRNHGESARKVPVTYGPNEALDYRGALAYLRSRGDVDPARIGALGCSMGANTALYGTPEDQPVKAILAIQPAIVPHFNRNFALDTFGRMGPAMLKPVDPIYRLLRAPLLKDHDPSVPARRLGATVVQYVQGTGDQWGEMADVEAMSAVTPSSLGVIHYASGGRYEGYRYVNEEVADVAGFFVSNL</sequence>
<protein>
    <submittedName>
        <fullName evidence="4">Alpha/beta fold hydrolase</fullName>
    </submittedName>
</protein>
<keyword evidence="5" id="KW-1185">Reference proteome</keyword>